<accession>A0A3B0VL45</accession>
<sequence>MHFCKNNFCHEYLHNTLLGRFINDDYGERKEQKEAGVARLLLLLALTKHIPTQITAHL</sequence>
<organism evidence="1">
    <name type="scientific">hydrothermal vent metagenome</name>
    <dbReference type="NCBI Taxonomy" id="652676"/>
    <lineage>
        <taxon>unclassified sequences</taxon>
        <taxon>metagenomes</taxon>
        <taxon>ecological metagenomes</taxon>
    </lineage>
</organism>
<dbReference type="AlphaFoldDB" id="A0A3B0VL45"/>
<protein>
    <submittedName>
        <fullName evidence="1">Uncharacterized protein</fullName>
    </submittedName>
</protein>
<proteinExistence type="predicted"/>
<reference evidence="1" key="1">
    <citation type="submission" date="2018-06" db="EMBL/GenBank/DDBJ databases">
        <authorList>
            <person name="Zhirakovskaya E."/>
        </authorList>
    </citation>
    <scope>NUCLEOTIDE SEQUENCE</scope>
</reference>
<evidence type="ECO:0000313" key="1">
    <source>
        <dbReference type="EMBL" id="VAW32384.1"/>
    </source>
</evidence>
<dbReference type="EMBL" id="UOEV01000043">
    <property type="protein sequence ID" value="VAW32384.1"/>
    <property type="molecule type" value="Genomic_DNA"/>
</dbReference>
<name>A0A3B0VL45_9ZZZZ</name>
<gene>
    <name evidence="1" type="ORF">MNBD_CPR01-101</name>
</gene>